<dbReference type="EMBL" id="JAYKXP010000167">
    <property type="protein sequence ID" value="KAK7021423.1"/>
    <property type="molecule type" value="Genomic_DNA"/>
</dbReference>
<dbReference type="Proteomes" id="UP001383192">
    <property type="component" value="Unassembled WGS sequence"/>
</dbReference>
<proteinExistence type="predicted"/>
<reference evidence="2 3" key="1">
    <citation type="submission" date="2024-01" db="EMBL/GenBank/DDBJ databases">
        <title>A draft genome for a cacao thread blight-causing isolate of Paramarasmius palmivorus.</title>
        <authorList>
            <person name="Baruah I.K."/>
            <person name="Bukari Y."/>
            <person name="Amoako-Attah I."/>
            <person name="Meinhardt L.W."/>
            <person name="Bailey B.A."/>
            <person name="Cohen S.P."/>
        </authorList>
    </citation>
    <scope>NUCLEOTIDE SEQUENCE [LARGE SCALE GENOMIC DNA]</scope>
    <source>
        <strain evidence="2 3">GH-12</strain>
    </source>
</reference>
<keyword evidence="3" id="KW-1185">Reference proteome</keyword>
<sequence length="97" mass="10429">MTWEPPIGTTKNPANSSEESAVDAAFRSLEKELEKELSVEGVDTEDNGFLVTSGDVFNFDEIRHALEGIAPAPYADEIEVVREGSGGSWSISDIVGN</sequence>
<accession>A0AAW0B675</accession>
<organism evidence="2 3">
    <name type="scientific">Paramarasmius palmivorus</name>
    <dbReference type="NCBI Taxonomy" id="297713"/>
    <lineage>
        <taxon>Eukaryota</taxon>
        <taxon>Fungi</taxon>
        <taxon>Dikarya</taxon>
        <taxon>Basidiomycota</taxon>
        <taxon>Agaricomycotina</taxon>
        <taxon>Agaricomycetes</taxon>
        <taxon>Agaricomycetidae</taxon>
        <taxon>Agaricales</taxon>
        <taxon>Marasmiineae</taxon>
        <taxon>Marasmiaceae</taxon>
        <taxon>Paramarasmius</taxon>
    </lineage>
</organism>
<feature type="region of interest" description="Disordered" evidence="1">
    <location>
        <begin position="1"/>
        <end position="22"/>
    </location>
</feature>
<evidence type="ECO:0000313" key="2">
    <source>
        <dbReference type="EMBL" id="KAK7021423.1"/>
    </source>
</evidence>
<name>A0AAW0B675_9AGAR</name>
<evidence type="ECO:0000313" key="3">
    <source>
        <dbReference type="Proteomes" id="UP001383192"/>
    </source>
</evidence>
<feature type="compositionally biased region" description="Polar residues" evidence="1">
    <location>
        <begin position="9"/>
        <end position="19"/>
    </location>
</feature>
<comment type="caution">
    <text evidence="2">The sequence shown here is derived from an EMBL/GenBank/DDBJ whole genome shotgun (WGS) entry which is preliminary data.</text>
</comment>
<gene>
    <name evidence="2" type="ORF">VNI00_017333</name>
</gene>
<protein>
    <submittedName>
        <fullName evidence="2">Uncharacterized protein</fullName>
    </submittedName>
</protein>
<dbReference type="AlphaFoldDB" id="A0AAW0B675"/>
<evidence type="ECO:0000256" key="1">
    <source>
        <dbReference type="SAM" id="MobiDB-lite"/>
    </source>
</evidence>